<dbReference type="Proteomes" id="UP000001593">
    <property type="component" value="Unassembled WGS sequence"/>
</dbReference>
<dbReference type="FunFam" id="1.20.1070.10:FF:000750">
    <property type="entry name" value="Predicted protein"/>
    <property type="match status" value="1"/>
</dbReference>
<dbReference type="eggNOG" id="KOG3656">
    <property type="taxonomic scope" value="Eukaryota"/>
</dbReference>
<dbReference type="STRING" id="45351.A7S011"/>
<protein>
    <recommendedName>
        <fullName evidence="11">G-protein coupled receptors family 1 profile domain-containing protein</fullName>
    </recommendedName>
</protein>
<dbReference type="HOGENOM" id="CLU_009579_6_4_1"/>
<comment type="subcellular location">
    <subcellularLocation>
        <location evidence="1">Membrane</location>
        <topology evidence="1">Multi-pass membrane protein</topology>
    </subcellularLocation>
</comment>
<sequence>MACISFLAIPGNCLVIYVISRVHNMKTSTNTLLLNLCIADLLIAAFYLPFVTVDLYITDHWIFGGFMCRIVSFSQSVGTKASILILTALSLERYLTVCKSNLVIVTARNTCIICIVLWGVAIAFTLPLLIAKTTISIEENEYCIESWTSSHAIIYTLVVLTLFYFVPLIVMTALYAKIGKKLFRSTRRTNSMRLSISSNKLTVTSKARLTKICVTIILSFALSWAPTHILTLVYYFSEMTPESYTIVNMIIFPIVSCVAFSNCALNPLLYCYMSQNFRNALKTEWKRL</sequence>
<dbReference type="InterPro" id="IPR000611">
    <property type="entry name" value="NPY_rcpt"/>
</dbReference>
<dbReference type="AlphaFoldDB" id="A7S011"/>
<feature type="transmembrane region" description="Helical" evidence="10">
    <location>
        <begin position="249"/>
        <end position="272"/>
    </location>
</feature>
<proteinExistence type="inferred from homology"/>
<keyword evidence="3 9" id="KW-0812">Transmembrane</keyword>
<reference evidence="12 13" key="1">
    <citation type="journal article" date="2007" name="Science">
        <title>Sea anemone genome reveals ancestral eumetazoan gene repertoire and genomic organization.</title>
        <authorList>
            <person name="Putnam N.H."/>
            <person name="Srivastava M."/>
            <person name="Hellsten U."/>
            <person name="Dirks B."/>
            <person name="Chapman J."/>
            <person name="Salamov A."/>
            <person name="Terry A."/>
            <person name="Shapiro H."/>
            <person name="Lindquist E."/>
            <person name="Kapitonov V.V."/>
            <person name="Jurka J."/>
            <person name="Genikhovich G."/>
            <person name="Grigoriev I.V."/>
            <person name="Lucas S.M."/>
            <person name="Steele R.E."/>
            <person name="Finnerty J.R."/>
            <person name="Technau U."/>
            <person name="Martindale M.Q."/>
            <person name="Rokhsar D.S."/>
        </authorList>
    </citation>
    <scope>NUCLEOTIDE SEQUENCE [LARGE SCALE GENOMIC DNA]</scope>
    <source>
        <strain evidence="13">CH2 X CH6</strain>
    </source>
</reference>
<evidence type="ECO:0000256" key="5">
    <source>
        <dbReference type="ARBA" id="ARBA00023040"/>
    </source>
</evidence>
<dbReference type="Pfam" id="PF00001">
    <property type="entry name" value="7tm_1"/>
    <property type="match status" value="1"/>
</dbReference>
<feature type="domain" description="G-protein coupled receptors family 1 profile" evidence="11">
    <location>
        <begin position="11"/>
        <end position="270"/>
    </location>
</feature>
<accession>A7S011</accession>
<organism evidence="12 13">
    <name type="scientific">Nematostella vectensis</name>
    <name type="common">Starlet sea anemone</name>
    <dbReference type="NCBI Taxonomy" id="45351"/>
    <lineage>
        <taxon>Eukaryota</taxon>
        <taxon>Metazoa</taxon>
        <taxon>Cnidaria</taxon>
        <taxon>Anthozoa</taxon>
        <taxon>Hexacorallia</taxon>
        <taxon>Actiniaria</taxon>
        <taxon>Edwardsiidae</taxon>
        <taxon>Nematostella</taxon>
    </lineage>
</organism>
<feature type="non-terminal residue" evidence="12">
    <location>
        <position position="288"/>
    </location>
</feature>
<dbReference type="PRINTS" id="PR00237">
    <property type="entry name" value="GPCRRHODOPSN"/>
</dbReference>
<keyword evidence="7 9" id="KW-0675">Receptor</keyword>
<evidence type="ECO:0000256" key="7">
    <source>
        <dbReference type="ARBA" id="ARBA00023170"/>
    </source>
</evidence>
<feature type="transmembrane region" description="Helical" evidence="10">
    <location>
        <begin position="70"/>
        <end position="91"/>
    </location>
</feature>
<keyword evidence="6 10" id="KW-0472">Membrane</keyword>
<comment type="similarity">
    <text evidence="2 9">Belongs to the G-protein coupled receptor 1 family.</text>
</comment>
<dbReference type="Gene3D" id="1.20.1070.10">
    <property type="entry name" value="Rhodopsin 7-helix transmembrane proteins"/>
    <property type="match status" value="1"/>
</dbReference>
<gene>
    <name evidence="12" type="ORF">NEMVEDRAFT_v1g99552</name>
</gene>
<keyword evidence="13" id="KW-1185">Reference proteome</keyword>
<dbReference type="GO" id="GO:0004983">
    <property type="term" value="F:neuropeptide Y receptor activity"/>
    <property type="evidence" value="ECO:0007669"/>
    <property type="project" value="InterPro"/>
</dbReference>
<dbReference type="GO" id="GO:0008528">
    <property type="term" value="F:G protein-coupled peptide receptor activity"/>
    <property type="evidence" value="ECO:0000318"/>
    <property type="project" value="GO_Central"/>
</dbReference>
<dbReference type="PRINTS" id="PR01012">
    <property type="entry name" value="NRPEPTIDEYR"/>
</dbReference>
<keyword evidence="8 9" id="KW-0807">Transducer</keyword>
<dbReference type="PhylomeDB" id="A7S011"/>
<evidence type="ECO:0000259" key="11">
    <source>
        <dbReference type="PROSITE" id="PS50262"/>
    </source>
</evidence>
<keyword evidence="4 10" id="KW-1133">Transmembrane helix</keyword>
<dbReference type="OMA" id="NEYCIES"/>
<evidence type="ECO:0000313" key="13">
    <source>
        <dbReference type="Proteomes" id="UP000001593"/>
    </source>
</evidence>
<dbReference type="InterPro" id="IPR000276">
    <property type="entry name" value="GPCR_Rhodpsn"/>
</dbReference>
<feature type="transmembrane region" description="Helical" evidence="10">
    <location>
        <begin position="31"/>
        <end position="50"/>
    </location>
</feature>
<evidence type="ECO:0000256" key="4">
    <source>
        <dbReference type="ARBA" id="ARBA00022989"/>
    </source>
</evidence>
<dbReference type="GO" id="GO:0005886">
    <property type="term" value="C:plasma membrane"/>
    <property type="evidence" value="ECO:0000318"/>
    <property type="project" value="GO_Central"/>
</dbReference>
<evidence type="ECO:0000256" key="2">
    <source>
        <dbReference type="ARBA" id="ARBA00010663"/>
    </source>
</evidence>
<feature type="transmembrane region" description="Helical" evidence="10">
    <location>
        <begin position="112"/>
        <end position="132"/>
    </location>
</feature>
<evidence type="ECO:0000256" key="3">
    <source>
        <dbReference type="ARBA" id="ARBA00022692"/>
    </source>
</evidence>
<name>A7S011_NEMVE</name>
<keyword evidence="5 9" id="KW-0297">G-protein coupled receptor</keyword>
<dbReference type="PROSITE" id="PS50262">
    <property type="entry name" value="G_PROTEIN_RECEP_F1_2"/>
    <property type="match status" value="1"/>
</dbReference>
<dbReference type="PANTHER" id="PTHR45695">
    <property type="entry name" value="LEUCOKININ RECEPTOR-RELATED"/>
    <property type="match status" value="1"/>
</dbReference>
<evidence type="ECO:0000256" key="8">
    <source>
        <dbReference type="ARBA" id="ARBA00023224"/>
    </source>
</evidence>
<evidence type="ECO:0000313" key="12">
    <source>
        <dbReference type="EMBL" id="EDO42883.1"/>
    </source>
</evidence>
<evidence type="ECO:0000256" key="1">
    <source>
        <dbReference type="ARBA" id="ARBA00004141"/>
    </source>
</evidence>
<feature type="transmembrane region" description="Helical" evidence="10">
    <location>
        <begin position="212"/>
        <end position="237"/>
    </location>
</feature>
<evidence type="ECO:0000256" key="10">
    <source>
        <dbReference type="SAM" id="Phobius"/>
    </source>
</evidence>
<dbReference type="PANTHER" id="PTHR45695:SF15">
    <property type="entry name" value="OPSIN RH2"/>
    <property type="match status" value="1"/>
</dbReference>
<feature type="transmembrane region" description="Helical" evidence="10">
    <location>
        <begin position="152"/>
        <end position="178"/>
    </location>
</feature>
<evidence type="ECO:0000256" key="6">
    <source>
        <dbReference type="ARBA" id="ARBA00023136"/>
    </source>
</evidence>
<dbReference type="InParanoid" id="A7S011"/>
<dbReference type="GO" id="GO:0007218">
    <property type="term" value="P:neuropeptide signaling pathway"/>
    <property type="evidence" value="ECO:0000318"/>
    <property type="project" value="GO_Central"/>
</dbReference>
<dbReference type="SUPFAM" id="SSF81321">
    <property type="entry name" value="Family A G protein-coupled receptor-like"/>
    <property type="match status" value="1"/>
</dbReference>
<evidence type="ECO:0000256" key="9">
    <source>
        <dbReference type="RuleBase" id="RU000688"/>
    </source>
</evidence>
<dbReference type="InterPro" id="IPR017452">
    <property type="entry name" value="GPCR_Rhodpsn_7TM"/>
</dbReference>
<dbReference type="EMBL" id="DS469559">
    <property type="protein sequence ID" value="EDO42883.1"/>
    <property type="molecule type" value="Genomic_DNA"/>
</dbReference>
<dbReference type="PROSITE" id="PS00237">
    <property type="entry name" value="G_PROTEIN_RECEP_F1_1"/>
    <property type="match status" value="1"/>
</dbReference>